<reference evidence="2" key="1">
    <citation type="journal article" date="2024" name="Proc. Natl. Acad. Sci. U.S.A.">
        <title>Extraordinary preservation of gene collinearity over three hundred million years revealed in homosporous lycophytes.</title>
        <authorList>
            <person name="Li C."/>
            <person name="Wickell D."/>
            <person name="Kuo L.Y."/>
            <person name="Chen X."/>
            <person name="Nie B."/>
            <person name="Liao X."/>
            <person name="Peng D."/>
            <person name="Ji J."/>
            <person name="Jenkins J."/>
            <person name="Williams M."/>
            <person name="Shu S."/>
            <person name="Plott C."/>
            <person name="Barry K."/>
            <person name="Rajasekar S."/>
            <person name="Grimwood J."/>
            <person name="Han X."/>
            <person name="Sun S."/>
            <person name="Hou Z."/>
            <person name="He W."/>
            <person name="Dai G."/>
            <person name="Sun C."/>
            <person name="Schmutz J."/>
            <person name="Leebens-Mack J.H."/>
            <person name="Li F.W."/>
            <person name="Wang L."/>
        </authorList>
    </citation>
    <scope>NUCLEOTIDE SEQUENCE [LARGE SCALE GENOMIC DNA]</scope>
    <source>
        <strain evidence="2">cv. PW_Plant_1</strain>
    </source>
</reference>
<organism evidence="1 2">
    <name type="scientific">Diphasiastrum complanatum</name>
    <name type="common">Issler's clubmoss</name>
    <name type="synonym">Lycopodium complanatum</name>
    <dbReference type="NCBI Taxonomy" id="34168"/>
    <lineage>
        <taxon>Eukaryota</taxon>
        <taxon>Viridiplantae</taxon>
        <taxon>Streptophyta</taxon>
        <taxon>Embryophyta</taxon>
        <taxon>Tracheophyta</taxon>
        <taxon>Lycopodiopsida</taxon>
        <taxon>Lycopodiales</taxon>
        <taxon>Lycopodiaceae</taxon>
        <taxon>Lycopodioideae</taxon>
        <taxon>Diphasiastrum</taxon>
    </lineage>
</organism>
<proteinExistence type="predicted"/>
<evidence type="ECO:0000313" key="1">
    <source>
        <dbReference type="EMBL" id="KAJ7534852.1"/>
    </source>
</evidence>
<name>A0ACC2BYK0_DIPCM</name>
<dbReference type="EMBL" id="CM055103">
    <property type="protein sequence ID" value="KAJ7534852.1"/>
    <property type="molecule type" value="Genomic_DNA"/>
</dbReference>
<accession>A0ACC2BYK0</accession>
<keyword evidence="2" id="KW-1185">Reference proteome</keyword>
<dbReference type="Proteomes" id="UP001162992">
    <property type="component" value="Chromosome 12"/>
</dbReference>
<protein>
    <submittedName>
        <fullName evidence="1">Uncharacterized protein</fullName>
    </submittedName>
</protein>
<comment type="caution">
    <text evidence="1">The sequence shown here is derived from an EMBL/GenBank/DDBJ whole genome shotgun (WGS) entry which is preliminary data.</text>
</comment>
<gene>
    <name evidence="1" type="ORF">O6H91_12G006700</name>
</gene>
<sequence length="522" mass="58842">MISSSSPPLLSTQNQRQQPHAILCSLPAQGHVAPFLNLARLLASKGIAVTYLSAEHCISPLRGDHSLLTNPLIHLVGLPERVPLREAGSDQVYDDLSWLFDVGDNMKDDFVKFVQFQDTAADQGKHPNYGAADCMIGDACLSWITHVASDLSIPLYTLYTSPTWSLTPLFYVPILTAQGELPLRSSEQRRLMSLPGLPPLWDTDLFHVMRDVIPTGVRRAVLNCSLVLSQSSRILLNTTYEMESDYIDALQKEDPCKMNIKIQAIGPLLPSELLETKDDAQYSLRSKYESSVVKQCIEWLNTQSPASVLYVSFGSLYITSENEIIEIAHGLEASTHAFLWVLRPPPSNNSQNASSWISRVLPQGFQSRTRNRGFIFPHWAPQQLILSNPSIGFFLTHCGWNSILESVCCGVPLIAYPQFGDQNINCRMIVDQLNIGIELEKNEFKGFSERMAVERAVRTVMEREEGHQIRRKVAQLRDRVGMAVKEEYGSSYRNVEAIVQEIYHCFDRKLNKKNTCFPWKSK</sequence>
<evidence type="ECO:0000313" key="2">
    <source>
        <dbReference type="Proteomes" id="UP001162992"/>
    </source>
</evidence>